<evidence type="ECO:0000256" key="11">
    <source>
        <dbReference type="RuleBase" id="RU004349"/>
    </source>
</evidence>
<dbReference type="NCBIfam" id="NF006341">
    <property type="entry name" value="PRK08568.1-5"/>
    <property type="match status" value="1"/>
</dbReference>
<evidence type="ECO:0000256" key="9">
    <source>
        <dbReference type="RuleBase" id="RU000537"/>
    </source>
</evidence>
<keyword evidence="14" id="KW-1185">Reference proteome</keyword>
<feature type="transmembrane region" description="Helical" evidence="12">
    <location>
        <begin position="394"/>
        <end position="416"/>
    </location>
</feature>
<keyword evidence="5 10" id="KW-0653">Protein transport</keyword>
<dbReference type="GeneID" id="98290665"/>
<feature type="transmembrane region" description="Helical" evidence="12">
    <location>
        <begin position="337"/>
        <end position="358"/>
    </location>
</feature>
<dbReference type="Pfam" id="PF00344">
    <property type="entry name" value="SecY"/>
    <property type="match status" value="1"/>
</dbReference>
<evidence type="ECO:0000256" key="6">
    <source>
        <dbReference type="ARBA" id="ARBA00022989"/>
    </source>
</evidence>
<dbReference type="PRINTS" id="PR00303">
    <property type="entry name" value="SECYTRNLCASE"/>
</dbReference>
<feature type="transmembrane region" description="Helical" evidence="12">
    <location>
        <begin position="23"/>
        <end position="44"/>
    </location>
</feature>
<dbReference type="EMBL" id="CP104395">
    <property type="protein sequence ID" value="WEL19627.1"/>
    <property type="molecule type" value="Genomic_DNA"/>
</dbReference>
<reference evidence="13 14" key="1">
    <citation type="submission" date="2022-09" db="EMBL/GenBank/DDBJ databases">
        <title>Xylan utilization by haloarchaea-nanohaloarchaea associations.</title>
        <authorList>
            <person name="Yakimov M."/>
        </authorList>
    </citation>
    <scope>NUCLEOTIDE SEQUENCE [LARGE SCALE GENOMIC DNA]</scope>
    <source>
        <strain evidence="13 14">SVXNc</strain>
    </source>
</reference>
<evidence type="ECO:0000256" key="4">
    <source>
        <dbReference type="ARBA" id="ARBA00022692"/>
    </source>
</evidence>
<evidence type="ECO:0000256" key="3">
    <source>
        <dbReference type="ARBA" id="ARBA00022448"/>
    </source>
</evidence>
<keyword evidence="7 10" id="KW-0811">Translocation</keyword>
<dbReference type="InterPro" id="IPR023201">
    <property type="entry name" value="SecY_dom_sf"/>
</dbReference>
<name>A0ABY8CEK7_9ARCH</name>
<evidence type="ECO:0000256" key="5">
    <source>
        <dbReference type="ARBA" id="ARBA00022927"/>
    </source>
</evidence>
<evidence type="ECO:0000313" key="14">
    <source>
        <dbReference type="Proteomes" id="UP001218034"/>
    </source>
</evidence>
<dbReference type="RefSeq" id="WP_347721465.1">
    <property type="nucleotide sequence ID" value="NZ_CP104395.1"/>
</dbReference>
<dbReference type="NCBIfam" id="TIGR00967">
    <property type="entry name" value="3a0501s007"/>
    <property type="match status" value="1"/>
</dbReference>
<feature type="transmembrane region" description="Helical" evidence="12">
    <location>
        <begin position="64"/>
        <end position="86"/>
    </location>
</feature>
<dbReference type="PANTHER" id="PTHR10906">
    <property type="entry name" value="SECY/SEC61-ALPHA FAMILY MEMBER"/>
    <property type="match status" value="1"/>
</dbReference>
<feature type="transmembrane region" description="Helical" evidence="12">
    <location>
        <begin position="140"/>
        <end position="160"/>
    </location>
</feature>
<keyword evidence="6 12" id="KW-1133">Transmembrane helix</keyword>
<comment type="subcellular location">
    <subcellularLocation>
        <location evidence="1 10">Membrane</location>
        <topology evidence="1 10">Multi-pass membrane protein</topology>
    </subcellularLocation>
</comment>
<protein>
    <recommendedName>
        <fullName evidence="9">Protein translocase subunit SecY</fullName>
    </recommendedName>
</protein>
<accession>A0ABY8CEK7</accession>
<evidence type="ECO:0000313" key="13">
    <source>
        <dbReference type="EMBL" id="WEL19627.1"/>
    </source>
</evidence>
<evidence type="ECO:0000256" key="7">
    <source>
        <dbReference type="ARBA" id="ARBA00023010"/>
    </source>
</evidence>
<organism evidence="13 14">
    <name type="scientific">Candidatus Nanohalococcus occultus</name>
    <dbReference type="NCBI Taxonomy" id="2978047"/>
    <lineage>
        <taxon>Archaea</taxon>
        <taxon>Candidatus Nanohalarchaeota</taxon>
        <taxon>Candidatus Nanohalarchaeota incertae sedis</taxon>
        <taxon>Candidatus Nanohalococcus</taxon>
    </lineage>
</organism>
<dbReference type="PROSITE" id="PS00756">
    <property type="entry name" value="SECY_2"/>
    <property type="match status" value="1"/>
</dbReference>
<dbReference type="Proteomes" id="UP001218034">
    <property type="component" value="Chromosome"/>
</dbReference>
<dbReference type="PROSITE" id="PS00755">
    <property type="entry name" value="SECY_1"/>
    <property type="match status" value="1"/>
</dbReference>
<keyword evidence="4 10" id="KW-0812">Transmembrane</keyword>
<evidence type="ECO:0000256" key="12">
    <source>
        <dbReference type="SAM" id="Phobius"/>
    </source>
</evidence>
<feature type="transmembrane region" description="Helical" evidence="12">
    <location>
        <begin position="172"/>
        <end position="194"/>
    </location>
</feature>
<dbReference type="InterPro" id="IPR002208">
    <property type="entry name" value="SecY/SEC61-alpha"/>
</dbReference>
<evidence type="ECO:0000256" key="8">
    <source>
        <dbReference type="ARBA" id="ARBA00023136"/>
    </source>
</evidence>
<dbReference type="SUPFAM" id="SSF103491">
    <property type="entry name" value="Preprotein translocase SecY subunit"/>
    <property type="match status" value="1"/>
</dbReference>
<proteinExistence type="inferred from homology"/>
<comment type="function">
    <text evidence="9">The central subunit of the protein translocation channel SecYEG. Consists of two halves formed by TMs 1-5 and 6-10. These two domains form a lateral gate at the front which open onto the bilayer between TMs 2 and 7, and are clamped together by SecE at the back. The channel is closed by both a pore ring composed of hydrophobic SecY resides and a short helix (helix 2A) on the extracellular side of the membrane which forms a plug. The plug probably moves laterally to allow the channel to open. The ring and the pore may move independently.</text>
</comment>
<dbReference type="PIRSF" id="PIRSF004557">
    <property type="entry name" value="SecY"/>
    <property type="match status" value="1"/>
</dbReference>
<dbReference type="Gene3D" id="1.10.3370.10">
    <property type="entry name" value="SecY subunit domain"/>
    <property type="match status" value="1"/>
</dbReference>
<feature type="transmembrane region" description="Helical" evidence="12">
    <location>
        <begin position="214"/>
        <end position="239"/>
    </location>
</feature>
<evidence type="ECO:0000256" key="2">
    <source>
        <dbReference type="ARBA" id="ARBA00005751"/>
    </source>
</evidence>
<comment type="similarity">
    <text evidence="2 11">Belongs to the SecY/SEC61-alpha family.</text>
</comment>
<keyword evidence="8 12" id="KW-0472">Membrane</keyword>
<evidence type="ECO:0000256" key="1">
    <source>
        <dbReference type="ARBA" id="ARBA00004141"/>
    </source>
</evidence>
<sequence>MLKVAGFLPSVREPEQEQSLKEMMTWTGVVIALYFLMGAIPLYGANSASVQQAIQQFQTYQTLLGAQIGTILTLGIGPIVTSSIILQMLVGSELLGWNTNTGEGKAIFQASQKVLAYSLAVIEALGYVLAGTFGNIAGDPFLVVLLAGQITLGAWLIILMDDLVQKWGFGSGVSLLIAAGVAKSLYVSLISPLASTGRLFWVVGGTPVGQLFKFATTLEITTLIPVASVLIVFSAAVYLQSMRVEIPLTLGNVRGFGQKWPLKFLYTSNMPVILLAALISNFQILGSTLAGPNGCSVLGCFSNGHAISGIDWYLTAPTNVVSNLIGVGLEAVGFKDIIHFLVYDTFYMVGGAVFSVFWMRTSGQDAETVAQQIQNTGMKVPGFRRDTRVIKKVLNRYIPALTVMSGATVGLIAAFANETNPSISGTGILLTVMIMYQMYEQLAQKHMEELHPSMKEFFS</sequence>
<feature type="transmembrane region" description="Helical" evidence="12">
    <location>
        <begin position="260"/>
        <end position="279"/>
    </location>
</feature>
<dbReference type="InterPro" id="IPR030659">
    <property type="entry name" value="SecY_CS"/>
</dbReference>
<keyword evidence="3 10" id="KW-0813">Transport</keyword>
<gene>
    <name evidence="13" type="primary">secY</name>
    <name evidence="13" type="ORF">SVXNc_0611</name>
</gene>
<evidence type="ECO:0000256" key="10">
    <source>
        <dbReference type="RuleBase" id="RU003484"/>
    </source>
</evidence>